<evidence type="ECO:0000256" key="1">
    <source>
        <dbReference type="SAM" id="MobiDB-lite"/>
    </source>
</evidence>
<comment type="caution">
    <text evidence="2">The sequence shown here is derived from an EMBL/GenBank/DDBJ whole genome shotgun (WGS) entry which is preliminary data.</text>
</comment>
<feature type="region of interest" description="Disordered" evidence="1">
    <location>
        <begin position="95"/>
        <end position="331"/>
    </location>
</feature>
<proteinExistence type="predicted"/>
<feature type="compositionally biased region" description="Basic and acidic residues" evidence="1">
    <location>
        <begin position="422"/>
        <end position="434"/>
    </location>
</feature>
<reference evidence="2" key="1">
    <citation type="journal article" date="2023" name="Mol. Phylogenet. Evol.">
        <title>Genome-scale phylogeny and comparative genomics of the fungal order Sordariales.</title>
        <authorList>
            <person name="Hensen N."/>
            <person name="Bonometti L."/>
            <person name="Westerberg I."/>
            <person name="Brannstrom I.O."/>
            <person name="Guillou S."/>
            <person name="Cros-Aarteil S."/>
            <person name="Calhoun S."/>
            <person name="Haridas S."/>
            <person name="Kuo A."/>
            <person name="Mondo S."/>
            <person name="Pangilinan J."/>
            <person name="Riley R."/>
            <person name="LaButti K."/>
            <person name="Andreopoulos B."/>
            <person name="Lipzen A."/>
            <person name="Chen C."/>
            <person name="Yan M."/>
            <person name="Daum C."/>
            <person name="Ng V."/>
            <person name="Clum A."/>
            <person name="Steindorff A."/>
            <person name="Ohm R.A."/>
            <person name="Martin F."/>
            <person name="Silar P."/>
            <person name="Natvig D.O."/>
            <person name="Lalanne C."/>
            <person name="Gautier V."/>
            <person name="Ament-Velasquez S.L."/>
            <person name="Kruys A."/>
            <person name="Hutchinson M.I."/>
            <person name="Powell A.J."/>
            <person name="Barry K."/>
            <person name="Miller A.N."/>
            <person name="Grigoriev I.V."/>
            <person name="Debuchy R."/>
            <person name="Gladieux P."/>
            <person name="Hiltunen Thoren M."/>
            <person name="Johannesson H."/>
        </authorList>
    </citation>
    <scope>NUCLEOTIDE SEQUENCE</scope>
    <source>
        <strain evidence="2">CBS 359.72</strain>
    </source>
</reference>
<evidence type="ECO:0000313" key="3">
    <source>
        <dbReference type="Proteomes" id="UP001303647"/>
    </source>
</evidence>
<feature type="compositionally biased region" description="Polar residues" evidence="1">
    <location>
        <begin position="112"/>
        <end position="129"/>
    </location>
</feature>
<feature type="compositionally biased region" description="Low complexity" evidence="1">
    <location>
        <begin position="285"/>
        <end position="298"/>
    </location>
</feature>
<feature type="compositionally biased region" description="Basic and acidic residues" evidence="1">
    <location>
        <begin position="153"/>
        <end position="198"/>
    </location>
</feature>
<sequence length="787" mass="88012">MKGRMDGAEENAHVVAQQILPENPHHLSLSFDRRFPKPEAWSFSGASSSLQYMTYISAAQRGILTTRAAFEISDELPPPMPVKLLAKGEPKKKLSLMDYQNRKKSASPVENGLSTRIETKTNGATNARSLPSKDNVKVEEKTNVPHPPNMPSDKPRRDMNGERSKVSQTKTRPEPESRKRIAEAPRDREPSPQKRTKSDIITAAKADQPRQTKPGTPRGREGAEKPAKDIKAEPLHPTGNGLPSLSAEGDREHTASPKSTIQVNGSRPRSGSGTLTPRKKETMKSALPQLLSPLHPSLFEGDTEKEETPKSKPAGKAPKLEKEKGKRFKIPALLSPTLPPVIEEILALRDRKQTASKGVSSQSSGDFSDSPGAARKTIVAAPPGRMVEEEEKPLRPSRIVTFKLRKANAKRAKELLSLPSKSAKDALKKERSESAEAAPPPAKKRPRPAEDLPQETTASKKPKTSADVITARPVVPRTPLKHTSTAMSRVASSQSQGQGNTPAATTGLTPSTSDNRPPTRSEPLDPKVLAQVDYLKDRHTEYSRLGTKLKHARDGIMRDRGANLALADERRVSALHFEMVLAYMVAFDSLNQSRVLERKVCEIAAWESLLPHLIELRGRVHANRALRALAVQMHALCLEQISNAFATLDPAAAAATFGRWTKHHRSRTLMWIEANATWERVDEPKMRVVVGPWTAVDDAVASVLEIMRRWAERDAVRWHPEVAVKSERDREKERNPDRDRERTKDRDRERDRDRDRDRDRERDRDHRDRDRDRDKDRPRHSLNGSRY</sequence>
<feature type="compositionally biased region" description="Low complexity" evidence="1">
    <location>
        <begin position="356"/>
        <end position="370"/>
    </location>
</feature>
<feature type="region of interest" description="Disordered" evidence="1">
    <location>
        <begin position="351"/>
        <end position="527"/>
    </location>
</feature>
<feature type="compositionally biased region" description="Polar residues" evidence="1">
    <location>
        <begin position="481"/>
        <end position="516"/>
    </location>
</feature>
<dbReference type="EMBL" id="MU857616">
    <property type="protein sequence ID" value="KAK4250148.1"/>
    <property type="molecule type" value="Genomic_DNA"/>
</dbReference>
<feature type="compositionally biased region" description="Basic and acidic residues" evidence="1">
    <location>
        <begin position="725"/>
        <end position="779"/>
    </location>
</feature>
<evidence type="ECO:0000313" key="2">
    <source>
        <dbReference type="EMBL" id="KAK4250148.1"/>
    </source>
</evidence>
<feature type="compositionally biased region" description="Basic and acidic residues" evidence="1">
    <location>
        <begin position="218"/>
        <end position="234"/>
    </location>
</feature>
<organism evidence="2 3">
    <name type="scientific">Corynascus novoguineensis</name>
    <dbReference type="NCBI Taxonomy" id="1126955"/>
    <lineage>
        <taxon>Eukaryota</taxon>
        <taxon>Fungi</taxon>
        <taxon>Dikarya</taxon>
        <taxon>Ascomycota</taxon>
        <taxon>Pezizomycotina</taxon>
        <taxon>Sordariomycetes</taxon>
        <taxon>Sordariomycetidae</taxon>
        <taxon>Sordariales</taxon>
        <taxon>Chaetomiaceae</taxon>
        <taxon>Corynascus</taxon>
    </lineage>
</organism>
<feature type="compositionally biased region" description="Basic and acidic residues" evidence="1">
    <location>
        <begin position="134"/>
        <end position="143"/>
    </location>
</feature>
<gene>
    <name evidence="2" type="ORF">C7999DRAFT_29397</name>
</gene>
<name>A0AAN7D059_9PEZI</name>
<accession>A0AAN7D059</accession>
<keyword evidence="3" id="KW-1185">Reference proteome</keyword>
<dbReference type="AlphaFoldDB" id="A0AAN7D059"/>
<reference evidence="2" key="2">
    <citation type="submission" date="2023-05" db="EMBL/GenBank/DDBJ databases">
        <authorList>
            <consortium name="Lawrence Berkeley National Laboratory"/>
            <person name="Steindorff A."/>
            <person name="Hensen N."/>
            <person name="Bonometti L."/>
            <person name="Westerberg I."/>
            <person name="Brannstrom I.O."/>
            <person name="Guillou S."/>
            <person name="Cros-Aarteil S."/>
            <person name="Calhoun S."/>
            <person name="Haridas S."/>
            <person name="Kuo A."/>
            <person name="Mondo S."/>
            <person name="Pangilinan J."/>
            <person name="Riley R."/>
            <person name="Labutti K."/>
            <person name="Andreopoulos B."/>
            <person name="Lipzen A."/>
            <person name="Chen C."/>
            <person name="Yanf M."/>
            <person name="Daum C."/>
            <person name="Ng V."/>
            <person name="Clum A."/>
            <person name="Ohm R."/>
            <person name="Martin F."/>
            <person name="Silar P."/>
            <person name="Natvig D."/>
            <person name="Lalanne C."/>
            <person name="Gautier V."/>
            <person name="Ament-Velasquez S.L."/>
            <person name="Kruys A."/>
            <person name="Hutchinson M.I."/>
            <person name="Powell A.J."/>
            <person name="Barry K."/>
            <person name="Miller A.N."/>
            <person name="Grigoriev I.V."/>
            <person name="Debuchy R."/>
            <person name="Gladieux P."/>
            <person name="Thoren M.H."/>
            <person name="Johannesson H."/>
        </authorList>
    </citation>
    <scope>NUCLEOTIDE SEQUENCE</scope>
    <source>
        <strain evidence="2">CBS 359.72</strain>
    </source>
</reference>
<dbReference type="Proteomes" id="UP001303647">
    <property type="component" value="Unassembled WGS sequence"/>
</dbReference>
<feature type="compositionally biased region" description="Polar residues" evidence="1">
    <location>
        <begin position="256"/>
        <end position="275"/>
    </location>
</feature>
<feature type="region of interest" description="Disordered" evidence="1">
    <location>
        <begin position="725"/>
        <end position="787"/>
    </location>
</feature>
<protein>
    <submittedName>
        <fullName evidence="2">Uncharacterized protein</fullName>
    </submittedName>
</protein>